<dbReference type="NCBIfam" id="TIGR01536">
    <property type="entry name" value="asn_synth_AEB"/>
    <property type="match status" value="1"/>
</dbReference>
<evidence type="ECO:0000256" key="8">
    <source>
        <dbReference type="PIRSR" id="PIRSR001589-1"/>
    </source>
</evidence>
<dbReference type="InterPro" id="IPR033738">
    <property type="entry name" value="AsnB_N"/>
</dbReference>
<dbReference type="Gene3D" id="3.40.50.620">
    <property type="entry name" value="HUPs"/>
    <property type="match status" value="2"/>
</dbReference>
<dbReference type="GO" id="GO:0005829">
    <property type="term" value="C:cytosol"/>
    <property type="evidence" value="ECO:0007669"/>
    <property type="project" value="TreeGrafter"/>
</dbReference>
<dbReference type="EC" id="6.3.5.4" evidence="3"/>
<evidence type="ECO:0000313" key="13">
    <source>
        <dbReference type="Proteomes" id="UP000427769"/>
    </source>
</evidence>
<organism evidence="12 13">
    <name type="scientific">Desulfosarcina widdelii</name>
    <dbReference type="NCBI Taxonomy" id="947919"/>
    <lineage>
        <taxon>Bacteria</taxon>
        <taxon>Pseudomonadati</taxon>
        <taxon>Thermodesulfobacteriota</taxon>
        <taxon>Desulfobacteria</taxon>
        <taxon>Desulfobacterales</taxon>
        <taxon>Desulfosarcinaceae</taxon>
        <taxon>Desulfosarcina</taxon>
    </lineage>
</organism>
<protein>
    <recommendedName>
        <fullName evidence="3">asparagine synthase (glutamine-hydrolyzing)</fullName>
        <ecNumber evidence="3">6.3.5.4</ecNumber>
    </recommendedName>
</protein>
<dbReference type="GO" id="GO:0004066">
    <property type="term" value="F:asparagine synthase (glutamine-hydrolyzing) activity"/>
    <property type="evidence" value="ECO:0007669"/>
    <property type="project" value="UniProtKB-EC"/>
</dbReference>
<proteinExistence type="inferred from homology"/>
<feature type="binding site" evidence="9">
    <location>
        <position position="139"/>
    </location>
    <ligand>
        <name>L-glutamine</name>
        <dbReference type="ChEBI" id="CHEBI:58359"/>
    </ligand>
</feature>
<dbReference type="InterPro" id="IPR006426">
    <property type="entry name" value="Asn_synth_AEB"/>
</dbReference>
<evidence type="ECO:0000256" key="4">
    <source>
        <dbReference type="ARBA" id="ARBA00022741"/>
    </source>
</evidence>
<dbReference type="Gene3D" id="3.60.20.10">
    <property type="entry name" value="Glutamine Phosphoribosylpyrophosphate, subunit 1, domain 1"/>
    <property type="match status" value="1"/>
</dbReference>
<gene>
    <name evidence="12" type="primary">asnB_1</name>
    <name evidence="12" type="ORF">DSCW_04370</name>
</gene>
<evidence type="ECO:0000256" key="10">
    <source>
        <dbReference type="PIRSR" id="PIRSR001589-3"/>
    </source>
</evidence>
<dbReference type="GO" id="GO:0006529">
    <property type="term" value="P:asparagine biosynthetic process"/>
    <property type="evidence" value="ECO:0007669"/>
    <property type="project" value="UniProtKB-KW"/>
</dbReference>
<reference evidence="12 13" key="1">
    <citation type="submission" date="2019-11" db="EMBL/GenBank/DDBJ databases">
        <title>Comparative genomics of hydrocarbon-degrading Desulfosarcina strains.</title>
        <authorList>
            <person name="Watanabe M."/>
            <person name="Kojima H."/>
            <person name="Fukui M."/>
        </authorList>
    </citation>
    <scope>NUCLEOTIDE SEQUENCE [LARGE SCALE GENOMIC DNA]</scope>
    <source>
        <strain evidence="12 13">PP31</strain>
    </source>
</reference>
<evidence type="ECO:0000256" key="2">
    <source>
        <dbReference type="ARBA" id="ARBA00005752"/>
    </source>
</evidence>
<comment type="similarity">
    <text evidence="2">Belongs to the asparagine synthetase family.</text>
</comment>
<dbReference type="GO" id="GO:0005524">
    <property type="term" value="F:ATP binding"/>
    <property type="evidence" value="ECO:0007669"/>
    <property type="project" value="UniProtKB-KW"/>
</dbReference>
<dbReference type="PANTHER" id="PTHR43284:SF1">
    <property type="entry name" value="ASPARAGINE SYNTHETASE"/>
    <property type="match status" value="1"/>
</dbReference>
<evidence type="ECO:0000256" key="7">
    <source>
        <dbReference type="ARBA" id="ARBA00048741"/>
    </source>
</evidence>
<feature type="active site" description="For GATase activity" evidence="8">
    <location>
        <position position="41"/>
    </location>
</feature>
<dbReference type="PIRSF" id="PIRSF001589">
    <property type="entry name" value="Asn_synthetase_glu-h"/>
    <property type="match status" value="1"/>
</dbReference>
<keyword evidence="4 9" id="KW-0547">Nucleotide-binding</keyword>
<dbReference type="CDD" id="cd00712">
    <property type="entry name" value="AsnB"/>
    <property type="match status" value="1"/>
</dbReference>
<name>A0A5K7YXF5_9BACT</name>
<keyword evidence="8" id="KW-0061">Asparagine biosynthesis</keyword>
<dbReference type="InterPro" id="IPR001962">
    <property type="entry name" value="Asn_synthase"/>
</dbReference>
<feature type="site" description="Important for beta-aspartyl-AMP intermediate formation" evidence="10">
    <location>
        <position position="405"/>
    </location>
</feature>
<evidence type="ECO:0000313" key="12">
    <source>
        <dbReference type="EMBL" id="BBO73020.1"/>
    </source>
</evidence>
<dbReference type="Proteomes" id="UP000427769">
    <property type="component" value="Chromosome"/>
</dbReference>
<sequence>MELAVYDCQYGTLGLYLAGMIEKGSPKRILIDKIEVGQTMCGIAGIINFTGNEDKQDLLTRMVALMHHRGPDASGVYMHGPVGLGHARLSIIDLSSAGNQPLHNEDKTVWIVFNGEIFNYPELRNELEAKGHRFYSQTDTEVLVHLYEEKGTDMFPLLNGQFALAIWDANTQSVLLARDRVGIRPLFYHHQNGRTLFASEIKALLVDPSVPRQLDPVALSDVFTCWTPLRELTPFTNIYQMLPGHWARIDSGGLHVQSFWSPDFAHEDDGERSLADWVEELRSLLLDASRIRLRADVPVGAYLSGGIDSTYISSLVKRNFNNRLSTFSVSFSDTRFDESSYQSIAVRSLKTDHQDVRCTEADIGALFPKIIWHTETPIIRTAPAPLYMLSRLVRQSNFRVVLTGEGADEIFAGYNIFKEDKIRRFWARQPESKERPKLLERLYPYIFSGTNVRSRQFLEGFFKKDLLATDSPVYSHLLRWHNTSQLKTFLADSFRPTDNSLDSFVGRFCEKLPNDFMRWSTVSRAQFTEISIFLSNYLLSSQGDRMAMANSIEGRFPYLDHRVIEFACRVPKRFRIHGLDEKFLLKQAARKMIPDELVDRAKQPYRAPISRCFFGDVRLEYVEEMLSEKQIRAKGYFNADKVGRLVAKCRNRQGSLLSERENMALVAILSTQLLDQQFVRGFPAYEAEDVPSPVVYD</sequence>
<evidence type="ECO:0000259" key="11">
    <source>
        <dbReference type="PROSITE" id="PS51278"/>
    </source>
</evidence>
<evidence type="ECO:0000256" key="3">
    <source>
        <dbReference type="ARBA" id="ARBA00012737"/>
    </source>
</evidence>
<accession>A0A5K7YXF5</accession>
<comment type="catalytic activity">
    <reaction evidence="7">
        <text>L-aspartate + L-glutamine + ATP + H2O = L-asparagine + L-glutamate + AMP + diphosphate + H(+)</text>
        <dbReference type="Rhea" id="RHEA:12228"/>
        <dbReference type="ChEBI" id="CHEBI:15377"/>
        <dbReference type="ChEBI" id="CHEBI:15378"/>
        <dbReference type="ChEBI" id="CHEBI:29985"/>
        <dbReference type="ChEBI" id="CHEBI:29991"/>
        <dbReference type="ChEBI" id="CHEBI:30616"/>
        <dbReference type="ChEBI" id="CHEBI:33019"/>
        <dbReference type="ChEBI" id="CHEBI:58048"/>
        <dbReference type="ChEBI" id="CHEBI:58359"/>
        <dbReference type="ChEBI" id="CHEBI:456215"/>
        <dbReference type="EC" id="6.3.5.4"/>
    </reaction>
</comment>
<keyword evidence="8" id="KW-0028">Amino-acid biosynthesis</keyword>
<dbReference type="InterPro" id="IPR017932">
    <property type="entry name" value="GATase_2_dom"/>
</dbReference>
<dbReference type="SUPFAM" id="SSF56235">
    <property type="entry name" value="N-terminal nucleophile aminohydrolases (Ntn hydrolases)"/>
    <property type="match status" value="1"/>
</dbReference>
<dbReference type="EMBL" id="AP021875">
    <property type="protein sequence ID" value="BBO73020.1"/>
    <property type="molecule type" value="Genomic_DNA"/>
</dbReference>
<dbReference type="KEGG" id="dwd:DSCW_04370"/>
<dbReference type="InterPro" id="IPR051786">
    <property type="entry name" value="ASN_synthetase/amidase"/>
</dbReference>
<dbReference type="PROSITE" id="PS51278">
    <property type="entry name" value="GATASE_TYPE_2"/>
    <property type="match status" value="1"/>
</dbReference>
<dbReference type="CDD" id="cd01991">
    <property type="entry name" value="Asn_synthase_B_C"/>
    <property type="match status" value="1"/>
</dbReference>
<evidence type="ECO:0000256" key="5">
    <source>
        <dbReference type="ARBA" id="ARBA00022840"/>
    </source>
</evidence>
<evidence type="ECO:0000256" key="9">
    <source>
        <dbReference type="PIRSR" id="PIRSR001589-2"/>
    </source>
</evidence>
<comment type="pathway">
    <text evidence="1">Amino-acid biosynthesis; L-asparagine biosynthesis; L-asparagine from L-aspartate (L-Gln route): step 1/1.</text>
</comment>
<feature type="domain" description="Glutamine amidotransferase type-2" evidence="11">
    <location>
        <begin position="41"/>
        <end position="252"/>
    </location>
</feature>
<dbReference type="PANTHER" id="PTHR43284">
    <property type="entry name" value="ASPARAGINE SYNTHETASE (GLUTAMINE-HYDROLYZING)"/>
    <property type="match status" value="1"/>
</dbReference>
<keyword evidence="13" id="KW-1185">Reference proteome</keyword>
<evidence type="ECO:0000256" key="1">
    <source>
        <dbReference type="ARBA" id="ARBA00005187"/>
    </source>
</evidence>
<dbReference type="InterPro" id="IPR014729">
    <property type="entry name" value="Rossmann-like_a/b/a_fold"/>
</dbReference>
<evidence type="ECO:0000256" key="6">
    <source>
        <dbReference type="ARBA" id="ARBA00022962"/>
    </source>
</evidence>
<dbReference type="Pfam" id="PF13537">
    <property type="entry name" value="GATase_7"/>
    <property type="match status" value="1"/>
</dbReference>
<dbReference type="Pfam" id="PF00733">
    <property type="entry name" value="Asn_synthase"/>
    <property type="match status" value="1"/>
</dbReference>
<dbReference type="AlphaFoldDB" id="A0A5K7YXF5"/>
<dbReference type="InterPro" id="IPR029055">
    <property type="entry name" value="Ntn_hydrolases_N"/>
</dbReference>
<feature type="binding site" evidence="9">
    <location>
        <position position="329"/>
    </location>
    <ligand>
        <name>ATP</name>
        <dbReference type="ChEBI" id="CHEBI:30616"/>
    </ligand>
</feature>
<keyword evidence="6 8" id="KW-0315">Glutamine amidotransferase</keyword>
<dbReference type="SUPFAM" id="SSF52402">
    <property type="entry name" value="Adenine nucleotide alpha hydrolases-like"/>
    <property type="match status" value="1"/>
</dbReference>
<keyword evidence="5 9" id="KW-0067">ATP-binding</keyword>